<evidence type="ECO:0000259" key="8">
    <source>
        <dbReference type="PROSITE" id="PS50045"/>
    </source>
</evidence>
<keyword evidence="3" id="KW-0067">ATP-binding</keyword>
<evidence type="ECO:0000313" key="11">
    <source>
        <dbReference type="Proteomes" id="UP000184603"/>
    </source>
</evidence>
<keyword evidence="6" id="KW-0804">Transcription</keyword>
<dbReference type="InterPro" id="IPR027417">
    <property type="entry name" value="P-loop_NTPase"/>
</dbReference>
<dbReference type="InterPro" id="IPR058031">
    <property type="entry name" value="AAA_lid_NorR"/>
</dbReference>
<dbReference type="OrthoDB" id="9814761at2"/>
<dbReference type="InterPro" id="IPR009057">
    <property type="entry name" value="Homeodomain-like_sf"/>
</dbReference>
<dbReference type="EMBL" id="FRFE01000004">
    <property type="protein sequence ID" value="SHO45710.1"/>
    <property type="molecule type" value="Genomic_DNA"/>
</dbReference>
<keyword evidence="2" id="KW-0547">Nucleotide-binding</keyword>
<gene>
    <name evidence="10" type="ORF">SAMN02745220_01181</name>
</gene>
<dbReference type="PROSITE" id="PS00675">
    <property type="entry name" value="SIGMA54_INTERACT_1"/>
    <property type="match status" value="1"/>
</dbReference>
<dbReference type="FunFam" id="3.40.50.300:FF:000006">
    <property type="entry name" value="DNA-binding transcriptional regulator NtrC"/>
    <property type="match status" value="1"/>
</dbReference>
<keyword evidence="5" id="KW-0805">Transcription regulation</keyword>
<feature type="domain" description="Sigma-54 factor interaction" evidence="8">
    <location>
        <begin position="146"/>
        <end position="375"/>
    </location>
</feature>
<dbReference type="Pfam" id="PF25601">
    <property type="entry name" value="AAA_lid_14"/>
    <property type="match status" value="1"/>
</dbReference>
<dbReference type="PANTHER" id="PTHR32071:SF113">
    <property type="entry name" value="ALGINATE BIOSYNTHESIS TRANSCRIPTIONAL REGULATORY PROTEIN ALGB"/>
    <property type="match status" value="1"/>
</dbReference>
<dbReference type="SMART" id="SM00448">
    <property type="entry name" value="REC"/>
    <property type="match status" value="1"/>
</dbReference>
<dbReference type="SUPFAM" id="SSF46689">
    <property type="entry name" value="Homeodomain-like"/>
    <property type="match status" value="1"/>
</dbReference>
<dbReference type="Pfam" id="PF02954">
    <property type="entry name" value="HTH_8"/>
    <property type="match status" value="1"/>
</dbReference>
<dbReference type="InterPro" id="IPR003593">
    <property type="entry name" value="AAA+_ATPase"/>
</dbReference>
<dbReference type="FunFam" id="3.40.50.2300:FF:000018">
    <property type="entry name" value="DNA-binding transcriptional regulator NtrC"/>
    <property type="match status" value="1"/>
</dbReference>
<evidence type="ECO:0000256" key="2">
    <source>
        <dbReference type="ARBA" id="ARBA00022741"/>
    </source>
</evidence>
<dbReference type="InterPro" id="IPR011006">
    <property type="entry name" value="CheY-like_superfamily"/>
</dbReference>
<evidence type="ECO:0000259" key="9">
    <source>
        <dbReference type="PROSITE" id="PS50110"/>
    </source>
</evidence>
<dbReference type="RefSeq" id="WP_073612524.1">
    <property type="nucleotide sequence ID" value="NZ_FRFE01000004.1"/>
</dbReference>
<dbReference type="Pfam" id="PF00072">
    <property type="entry name" value="Response_reg"/>
    <property type="match status" value="1"/>
</dbReference>
<dbReference type="GO" id="GO:0005524">
    <property type="term" value="F:ATP binding"/>
    <property type="evidence" value="ECO:0007669"/>
    <property type="project" value="UniProtKB-KW"/>
</dbReference>
<evidence type="ECO:0000256" key="4">
    <source>
        <dbReference type="ARBA" id="ARBA00023012"/>
    </source>
</evidence>
<dbReference type="PROSITE" id="PS50110">
    <property type="entry name" value="RESPONSE_REGULATORY"/>
    <property type="match status" value="1"/>
</dbReference>
<dbReference type="PANTHER" id="PTHR32071">
    <property type="entry name" value="TRANSCRIPTIONAL REGULATORY PROTEIN"/>
    <property type="match status" value="1"/>
</dbReference>
<dbReference type="Gene3D" id="3.40.50.2300">
    <property type="match status" value="1"/>
</dbReference>
<sequence>MTPRLLIIDDEENMRHMLQALLSKCGYQIEQAQDGREGLDKVQLDHFDYVLCDVRMPRMDGMAFLEQAESYLRETTVVMMSAYGTVDLALEAMKKGAYDYISKPFKKDEVLLTLKKAEEREMLKRENSRLRQELENVMPSDSFGHMVGISKVMQELFELARRVACYSTTVLITGESGTGKELLARGIHQNSKRKDKPFIAINCGSIPEGLIESELFGHIQGSFTGADQERKGLFVEANHGTLFLDEIGEMPLGMQVKLLRVLQEGEVKPVGANQVRKIDVRILAATSQDLTKAVASGRFRSDLFYRLNVLHLTIPPLRQRKSDIRLLCDHFIYKVNRKYGCKIANIDQSGLGLLIEYDWPGNVRELENSIERACVLADTDIISSSAFLGLDRNNSLIGTQERSFDRGMSVKKATAVVEAQLIKRAMERTGGNKTQAAELLEMSYPSLLSKIKKYKI</sequence>
<dbReference type="GO" id="GO:0000160">
    <property type="term" value="P:phosphorelay signal transduction system"/>
    <property type="evidence" value="ECO:0007669"/>
    <property type="project" value="UniProtKB-KW"/>
</dbReference>
<dbReference type="SUPFAM" id="SSF52172">
    <property type="entry name" value="CheY-like"/>
    <property type="match status" value="1"/>
</dbReference>
<dbReference type="CDD" id="cd00009">
    <property type="entry name" value="AAA"/>
    <property type="match status" value="1"/>
</dbReference>
<dbReference type="PROSITE" id="PS50045">
    <property type="entry name" value="SIGMA54_INTERACT_4"/>
    <property type="match status" value="1"/>
</dbReference>
<dbReference type="Gene3D" id="1.10.10.60">
    <property type="entry name" value="Homeodomain-like"/>
    <property type="match status" value="1"/>
</dbReference>
<dbReference type="InterPro" id="IPR025662">
    <property type="entry name" value="Sigma_54_int_dom_ATP-bd_1"/>
</dbReference>
<proteinExistence type="predicted"/>
<dbReference type="GO" id="GO:0043565">
    <property type="term" value="F:sequence-specific DNA binding"/>
    <property type="evidence" value="ECO:0007669"/>
    <property type="project" value="InterPro"/>
</dbReference>
<evidence type="ECO:0000313" key="10">
    <source>
        <dbReference type="EMBL" id="SHO45710.1"/>
    </source>
</evidence>
<protein>
    <submittedName>
        <fullName evidence="10">Two component, sigma54 specific, transcriptional regulator, Fis family</fullName>
    </submittedName>
</protein>
<dbReference type="AlphaFoldDB" id="A0A1M7Y1R5"/>
<dbReference type="InterPro" id="IPR025944">
    <property type="entry name" value="Sigma_54_int_dom_CS"/>
</dbReference>
<dbReference type="PROSITE" id="PS00688">
    <property type="entry name" value="SIGMA54_INTERACT_3"/>
    <property type="match status" value="1"/>
</dbReference>
<dbReference type="InterPro" id="IPR002078">
    <property type="entry name" value="Sigma_54_int"/>
</dbReference>
<keyword evidence="1 7" id="KW-0597">Phosphoprotein</keyword>
<evidence type="ECO:0000256" key="5">
    <source>
        <dbReference type="ARBA" id="ARBA00023015"/>
    </source>
</evidence>
<evidence type="ECO:0000256" key="6">
    <source>
        <dbReference type="ARBA" id="ARBA00023163"/>
    </source>
</evidence>
<dbReference type="Proteomes" id="UP000184603">
    <property type="component" value="Unassembled WGS sequence"/>
</dbReference>
<name>A0A1M7Y1R5_9BACT</name>
<dbReference type="InterPro" id="IPR001789">
    <property type="entry name" value="Sig_transdc_resp-reg_receiver"/>
</dbReference>
<dbReference type="SUPFAM" id="SSF52540">
    <property type="entry name" value="P-loop containing nucleoside triphosphate hydrolases"/>
    <property type="match status" value="1"/>
</dbReference>
<dbReference type="Pfam" id="PF00158">
    <property type="entry name" value="Sigma54_activat"/>
    <property type="match status" value="1"/>
</dbReference>
<feature type="modified residue" description="4-aspartylphosphate" evidence="7">
    <location>
        <position position="53"/>
    </location>
</feature>
<dbReference type="Gene3D" id="3.40.50.300">
    <property type="entry name" value="P-loop containing nucleotide triphosphate hydrolases"/>
    <property type="match status" value="1"/>
</dbReference>
<evidence type="ECO:0000256" key="1">
    <source>
        <dbReference type="ARBA" id="ARBA00022553"/>
    </source>
</evidence>
<feature type="domain" description="Response regulatory" evidence="9">
    <location>
        <begin position="4"/>
        <end position="118"/>
    </location>
</feature>
<dbReference type="PRINTS" id="PR01590">
    <property type="entry name" value="HTHFIS"/>
</dbReference>
<dbReference type="STRING" id="1121416.SAMN02745220_01181"/>
<dbReference type="SMART" id="SM00382">
    <property type="entry name" value="AAA"/>
    <property type="match status" value="1"/>
</dbReference>
<evidence type="ECO:0000256" key="3">
    <source>
        <dbReference type="ARBA" id="ARBA00022840"/>
    </source>
</evidence>
<keyword evidence="11" id="KW-1185">Reference proteome</keyword>
<reference evidence="10 11" key="1">
    <citation type="submission" date="2016-12" db="EMBL/GenBank/DDBJ databases">
        <authorList>
            <person name="Song W.-J."/>
            <person name="Kurnit D.M."/>
        </authorList>
    </citation>
    <scope>NUCLEOTIDE SEQUENCE [LARGE SCALE GENOMIC DNA]</scope>
    <source>
        <strain evidence="10 11">DSM 18488</strain>
    </source>
</reference>
<dbReference type="Gene3D" id="1.10.8.60">
    <property type="match status" value="1"/>
</dbReference>
<accession>A0A1M7Y1R5</accession>
<evidence type="ECO:0000256" key="7">
    <source>
        <dbReference type="PROSITE-ProRule" id="PRU00169"/>
    </source>
</evidence>
<organism evidence="10 11">
    <name type="scientific">Desulfopila aestuarii DSM 18488</name>
    <dbReference type="NCBI Taxonomy" id="1121416"/>
    <lineage>
        <taxon>Bacteria</taxon>
        <taxon>Pseudomonadati</taxon>
        <taxon>Thermodesulfobacteriota</taxon>
        <taxon>Desulfobulbia</taxon>
        <taxon>Desulfobulbales</taxon>
        <taxon>Desulfocapsaceae</taxon>
        <taxon>Desulfopila</taxon>
    </lineage>
</organism>
<keyword evidence="4" id="KW-0902">Two-component regulatory system</keyword>
<dbReference type="GO" id="GO:0006355">
    <property type="term" value="P:regulation of DNA-templated transcription"/>
    <property type="evidence" value="ECO:0007669"/>
    <property type="project" value="InterPro"/>
</dbReference>
<dbReference type="InterPro" id="IPR002197">
    <property type="entry name" value="HTH_Fis"/>
</dbReference>